<proteinExistence type="predicted"/>
<comment type="caution">
    <text evidence="1">The sequence shown here is derived from an EMBL/GenBank/DDBJ whole genome shotgun (WGS) entry which is preliminary data.</text>
</comment>
<keyword evidence="2" id="KW-1185">Reference proteome</keyword>
<dbReference type="EMBL" id="MEHK01000001">
    <property type="protein sequence ID" value="OEJ30052.1"/>
    <property type="molecule type" value="Genomic_DNA"/>
</dbReference>
<evidence type="ECO:0000313" key="2">
    <source>
        <dbReference type="Proteomes" id="UP000095705"/>
    </source>
</evidence>
<accession>A0A1E5PL26</accession>
<name>A0A1E5PL26_9ACTN</name>
<gene>
    <name evidence="1" type="ORF">BGK67_00425</name>
</gene>
<reference evidence="1 2" key="1">
    <citation type="submission" date="2016-08" db="EMBL/GenBank/DDBJ databases">
        <title>The complete genome of Streptomyces subrutilus 10-1-1.</title>
        <authorList>
            <person name="Chen X."/>
        </authorList>
    </citation>
    <scope>NUCLEOTIDE SEQUENCE [LARGE SCALE GENOMIC DNA]</scope>
    <source>
        <strain evidence="1 2">10-1-1</strain>
    </source>
</reference>
<sequence length="145" mass="15789">MSPTITPGSWSENFTGDHEFTTASNEFLIGREGGDTPRYRSGKCADNGQQLTLLDEQWSEAVPVGTAYTAPTGRALTGVRVSGSDAFYQTRKSVDAWGESSQIGRAGWSSEQPEKDEFTAPANRILTGVHRLNDGTVRYQSGHIF</sequence>
<evidence type="ECO:0000313" key="1">
    <source>
        <dbReference type="EMBL" id="OEJ30052.1"/>
    </source>
</evidence>
<protein>
    <submittedName>
        <fullName evidence="1">Uncharacterized protein</fullName>
    </submittedName>
</protein>
<organism evidence="1 2">
    <name type="scientific">Streptomyces subrutilus</name>
    <dbReference type="NCBI Taxonomy" id="36818"/>
    <lineage>
        <taxon>Bacteria</taxon>
        <taxon>Bacillati</taxon>
        <taxon>Actinomycetota</taxon>
        <taxon>Actinomycetes</taxon>
        <taxon>Kitasatosporales</taxon>
        <taxon>Streptomycetaceae</taxon>
        <taxon>Streptomyces</taxon>
    </lineage>
</organism>
<dbReference type="RefSeq" id="WP_069918167.1">
    <property type="nucleotide sequence ID" value="NZ_MEHK01000001.1"/>
</dbReference>
<dbReference type="AlphaFoldDB" id="A0A1E5PL26"/>
<dbReference type="Proteomes" id="UP000095705">
    <property type="component" value="Unassembled WGS sequence"/>
</dbReference>